<dbReference type="GO" id="GO:0007031">
    <property type="term" value="P:peroxisome organization"/>
    <property type="evidence" value="ECO:0007669"/>
    <property type="project" value="UniProtKB-ARBA"/>
</dbReference>
<dbReference type="InterPro" id="IPR051513">
    <property type="entry name" value="Tectonin_beta-prop"/>
</dbReference>
<dbReference type="Pfam" id="PF06398">
    <property type="entry name" value="Pex24p"/>
    <property type="match status" value="1"/>
</dbReference>
<accession>A0A1E4TH26</accession>
<dbReference type="OrthoDB" id="72441at2759"/>
<organism evidence="2 3">
    <name type="scientific">Tortispora caseinolytica NRRL Y-17796</name>
    <dbReference type="NCBI Taxonomy" id="767744"/>
    <lineage>
        <taxon>Eukaryota</taxon>
        <taxon>Fungi</taxon>
        <taxon>Dikarya</taxon>
        <taxon>Ascomycota</taxon>
        <taxon>Saccharomycotina</taxon>
        <taxon>Trigonopsidomycetes</taxon>
        <taxon>Trigonopsidales</taxon>
        <taxon>Trigonopsidaceae</taxon>
        <taxon>Tortispora</taxon>
    </lineage>
</organism>
<dbReference type="PANTHER" id="PTHR23250">
    <property type="entry name" value="DYSFERLIN-RELATED"/>
    <property type="match status" value="1"/>
</dbReference>
<feature type="domain" description="TECPR1-like DysF" evidence="1">
    <location>
        <begin position="14"/>
        <end position="122"/>
    </location>
</feature>
<evidence type="ECO:0000259" key="1">
    <source>
        <dbReference type="Pfam" id="PF06398"/>
    </source>
</evidence>
<evidence type="ECO:0000313" key="2">
    <source>
        <dbReference type="EMBL" id="ODV91062.1"/>
    </source>
</evidence>
<keyword evidence="3" id="KW-1185">Reference proteome</keyword>
<dbReference type="AlphaFoldDB" id="A0A1E4TH26"/>
<gene>
    <name evidence="2" type="ORF">CANCADRAFT_115991</name>
</gene>
<protein>
    <recommendedName>
        <fullName evidence="1">TECPR1-like DysF domain-containing protein</fullName>
    </recommendedName>
</protein>
<name>A0A1E4TH26_9ASCO</name>
<dbReference type="InterPro" id="IPR010482">
    <property type="entry name" value="TECPR1-like_DysF"/>
</dbReference>
<reference evidence="3" key="1">
    <citation type="submission" date="2016-02" db="EMBL/GenBank/DDBJ databases">
        <title>Comparative genomics of biotechnologically important yeasts.</title>
        <authorList>
            <consortium name="DOE Joint Genome Institute"/>
            <person name="Riley R."/>
            <person name="Haridas S."/>
            <person name="Wolfe K.H."/>
            <person name="Lopes M.R."/>
            <person name="Hittinger C.T."/>
            <person name="Goker M."/>
            <person name="Salamov A."/>
            <person name="Wisecaver J."/>
            <person name="Long T.M."/>
            <person name="Aerts A.L."/>
            <person name="Barry K."/>
            <person name="Choi C."/>
            <person name="Clum A."/>
            <person name="Coughlan A.Y."/>
            <person name="Deshpande S."/>
            <person name="Douglass A.P."/>
            <person name="Hanson S.J."/>
            <person name="Klenk H.-P."/>
            <person name="Labutti K."/>
            <person name="Lapidus A."/>
            <person name="Lindquist E."/>
            <person name="Lipzen A."/>
            <person name="Meier-Kolthoff J.P."/>
            <person name="Ohm R.A."/>
            <person name="Otillar R.P."/>
            <person name="Pangilinan J."/>
            <person name="Peng Y."/>
            <person name="Rokas A."/>
            <person name="Rosa C.A."/>
            <person name="Scheuner C."/>
            <person name="Sibirny A.A."/>
            <person name="Slot J.C."/>
            <person name="Stielow J.B."/>
            <person name="Sun H."/>
            <person name="Kurtzman C.P."/>
            <person name="Blackwell M."/>
            <person name="Jeffries T.W."/>
            <person name="Grigoriev I.V."/>
        </authorList>
    </citation>
    <scope>NUCLEOTIDE SEQUENCE [LARGE SCALE GENOMIC DNA]</scope>
    <source>
        <strain evidence="3">NRRL Y-17796</strain>
    </source>
</reference>
<dbReference type="GO" id="GO:0005778">
    <property type="term" value="C:peroxisomal membrane"/>
    <property type="evidence" value="ECO:0007669"/>
    <property type="project" value="UniProtKB-ARBA"/>
</dbReference>
<dbReference type="PANTHER" id="PTHR23250:SF1">
    <property type="entry name" value="TECTONIN BETA-PROPELLER REPEAT-CONTAINING PROTEIN 1"/>
    <property type="match status" value="1"/>
</dbReference>
<dbReference type="EMBL" id="KV453842">
    <property type="protein sequence ID" value="ODV91062.1"/>
    <property type="molecule type" value="Genomic_DNA"/>
</dbReference>
<sequence length="218" mass="25907">MIELENRVVEESSSEKQEEYEIIIENQRGAFLLGTGIFSDGLLYAWDPKAWCNEAGEEVGAGLSEAQVPNGKWEWEWSTWYIDMIGDVDDQGWMYNVGFYRTGWHGEYKAFRSFVRRRRWVRKRVLKRARENNETKTNKEVTFSDENIYTEEYVADDVDENTVFDLLRQCNIDRTKLNLIKKFLTTSERRDWLKENVNKVESLLIFNKSKEELKTMIL</sequence>
<dbReference type="Proteomes" id="UP000095023">
    <property type="component" value="Unassembled WGS sequence"/>
</dbReference>
<proteinExistence type="predicted"/>
<evidence type="ECO:0000313" key="3">
    <source>
        <dbReference type="Proteomes" id="UP000095023"/>
    </source>
</evidence>